<comment type="caution">
    <text evidence="3">The sequence shown here is derived from an EMBL/GenBank/DDBJ whole genome shotgun (WGS) entry which is preliminary data.</text>
</comment>
<dbReference type="Pfam" id="PF09994">
    <property type="entry name" value="T6SS_Tle1-like_cat"/>
    <property type="match status" value="1"/>
</dbReference>
<dbReference type="EMBL" id="CAUWAG010000008">
    <property type="protein sequence ID" value="CAJ2506137.1"/>
    <property type="molecule type" value="Genomic_DNA"/>
</dbReference>
<sequence>MASELPPPTKKRIILCCDGTWQNSGNGLMQIPSNVTRISRCFKRRCRDGVFQVIYYQSGVGSRSDLIDHLLGGALGVGIAENIREAYAYLCANYVDGDEIVIVGFSRGAFTARSIGGIISDLGLLTRKGMYFFYPVFKDMQNWMNPDYQDPFPQQPFSDKPKGGDAVYEYRKRLLEKGYTRVKQHRGQGDLIRVKAIGVWDTVGALGFPEIEHGFHALGLDETRRPFTPTLWERQSEDQDSSDLRQVWFPGSHNNVGGGCEDQGVANTTLAWMMDQLASVGCEFRGDCLDRVYERNREYYLNASARSEVSILTELAACCRGAPAKKPRPWAVHSIFEPNNPVRPWSLHAIETDPSPLYALAGYKTRSPGMYRKINPDTGRPLKAFLEDTNERIHSSVRVRLACGGLGPNDSGVWHCPALLKYWRPCQVAQQFDDPVPRVASWGPQGSNNEPKVTSIVDTSDKLSRGSTDTDETAKGAENESKDIASKGGDKAADIPTEYIGPEAAAPKVRTMVEENMGPFERHLLELSSGKVPVICYAENQDPSTFKAFTHKALRKAMKQAEDSQEPAV</sequence>
<feature type="compositionally biased region" description="Basic and acidic residues" evidence="1">
    <location>
        <begin position="472"/>
        <end position="493"/>
    </location>
</feature>
<dbReference type="SUPFAM" id="SSF53474">
    <property type="entry name" value="alpha/beta-Hydrolases"/>
    <property type="match status" value="1"/>
</dbReference>
<organism evidence="3 4">
    <name type="scientific">Anthostomella pinea</name>
    <dbReference type="NCBI Taxonomy" id="933095"/>
    <lineage>
        <taxon>Eukaryota</taxon>
        <taxon>Fungi</taxon>
        <taxon>Dikarya</taxon>
        <taxon>Ascomycota</taxon>
        <taxon>Pezizomycotina</taxon>
        <taxon>Sordariomycetes</taxon>
        <taxon>Xylariomycetidae</taxon>
        <taxon>Xylariales</taxon>
        <taxon>Xylariaceae</taxon>
        <taxon>Anthostomella</taxon>
    </lineage>
</organism>
<accession>A0AAI8YIN2</accession>
<dbReference type="InterPro" id="IPR029058">
    <property type="entry name" value="AB_hydrolase_fold"/>
</dbReference>
<gene>
    <name evidence="3" type="ORF">KHLLAP_LOCUS6605</name>
</gene>
<dbReference type="Proteomes" id="UP001295740">
    <property type="component" value="Unassembled WGS sequence"/>
</dbReference>
<keyword evidence="4" id="KW-1185">Reference proteome</keyword>
<dbReference type="InterPro" id="IPR018712">
    <property type="entry name" value="Tle1-like_cat"/>
</dbReference>
<dbReference type="PANTHER" id="PTHR33840:SF1">
    <property type="entry name" value="TLE1 PHOSPHOLIPASE DOMAIN-CONTAINING PROTEIN"/>
    <property type="match status" value="1"/>
</dbReference>
<proteinExistence type="predicted"/>
<name>A0AAI8YIN2_9PEZI</name>
<evidence type="ECO:0000313" key="3">
    <source>
        <dbReference type="EMBL" id="CAJ2506137.1"/>
    </source>
</evidence>
<evidence type="ECO:0000256" key="1">
    <source>
        <dbReference type="SAM" id="MobiDB-lite"/>
    </source>
</evidence>
<protein>
    <submittedName>
        <fullName evidence="3">Uu.00g002670.m01.CDS01</fullName>
    </submittedName>
</protein>
<feature type="domain" description="T6SS Phospholipase effector Tle1-like catalytic" evidence="2">
    <location>
        <begin position="11"/>
        <end position="276"/>
    </location>
</feature>
<feature type="compositionally biased region" description="Polar residues" evidence="1">
    <location>
        <begin position="444"/>
        <end position="458"/>
    </location>
</feature>
<evidence type="ECO:0000259" key="2">
    <source>
        <dbReference type="Pfam" id="PF09994"/>
    </source>
</evidence>
<evidence type="ECO:0000313" key="4">
    <source>
        <dbReference type="Proteomes" id="UP001295740"/>
    </source>
</evidence>
<dbReference type="PANTHER" id="PTHR33840">
    <property type="match status" value="1"/>
</dbReference>
<dbReference type="AlphaFoldDB" id="A0AAI8YIN2"/>
<dbReference type="Gene3D" id="3.40.50.1820">
    <property type="entry name" value="alpha/beta hydrolase"/>
    <property type="match status" value="1"/>
</dbReference>
<reference evidence="3" key="1">
    <citation type="submission" date="2023-10" db="EMBL/GenBank/DDBJ databases">
        <authorList>
            <person name="Hackl T."/>
        </authorList>
    </citation>
    <scope>NUCLEOTIDE SEQUENCE</scope>
</reference>
<feature type="region of interest" description="Disordered" evidence="1">
    <location>
        <begin position="437"/>
        <end position="495"/>
    </location>
</feature>